<name>A0A8H3IHS2_9LECA</name>
<dbReference type="Proteomes" id="UP000664203">
    <property type="component" value="Unassembled WGS sequence"/>
</dbReference>
<feature type="region of interest" description="Disordered" evidence="1">
    <location>
        <begin position="770"/>
        <end position="851"/>
    </location>
</feature>
<gene>
    <name evidence="2" type="ORF">ALECFALPRED_009404</name>
</gene>
<feature type="compositionally biased region" description="Low complexity" evidence="1">
    <location>
        <begin position="955"/>
        <end position="978"/>
    </location>
</feature>
<organism evidence="2 3">
    <name type="scientific">Alectoria fallacina</name>
    <dbReference type="NCBI Taxonomy" id="1903189"/>
    <lineage>
        <taxon>Eukaryota</taxon>
        <taxon>Fungi</taxon>
        <taxon>Dikarya</taxon>
        <taxon>Ascomycota</taxon>
        <taxon>Pezizomycotina</taxon>
        <taxon>Lecanoromycetes</taxon>
        <taxon>OSLEUM clade</taxon>
        <taxon>Lecanoromycetidae</taxon>
        <taxon>Lecanorales</taxon>
        <taxon>Lecanorineae</taxon>
        <taxon>Parmeliaceae</taxon>
        <taxon>Alectoria</taxon>
    </lineage>
</organism>
<dbReference type="OrthoDB" id="5330058at2759"/>
<keyword evidence="3" id="KW-1185">Reference proteome</keyword>
<feature type="region of interest" description="Disordered" evidence="1">
    <location>
        <begin position="1006"/>
        <end position="1032"/>
    </location>
</feature>
<dbReference type="EMBL" id="CAJPDR010000070">
    <property type="protein sequence ID" value="CAF9914139.1"/>
    <property type="molecule type" value="Genomic_DNA"/>
</dbReference>
<protein>
    <submittedName>
        <fullName evidence="2">Uncharacterized protein</fullName>
    </submittedName>
</protein>
<dbReference type="AlphaFoldDB" id="A0A8H3IHS2"/>
<feature type="compositionally biased region" description="Polar residues" evidence="1">
    <location>
        <begin position="694"/>
        <end position="710"/>
    </location>
</feature>
<feature type="region of interest" description="Disordered" evidence="1">
    <location>
        <begin position="694"/>
        <end position="722"/>
    </location>
</feature>
<feature type="compositionally biased region" description="Basic and acidic residues" evidence="1">
    <location>
        <begin position="810"/>
        <end position="820"/>
    </location>
</feature>
<reference evidence="2" key="1">
    <citation type="submission" date="2021-03" db="EMBL/GenBank/DDBJ databases">
        <authorList>
            <person name="Tagirdzhanova G."/>
        </authorList>
    </citation>
    <scope>NUCLEOTIDE SEQUENCE</scope>
</reference>
<sequence length="1065" mass="117188">MDTPKRFYWHTAPRNALRNVSNGLSASIRGSSSFDRHKTSIKESQGVPSASAKRINLNIRRELSKSHGDLSILRPKSPLIQNMPAGLHVLHLSPGNCIDDPQHFFSPSCNRQARQALPNGWMTSVSGNQPSNTMEGPAASAGHQIYQSAPHGAEPATIPIQGLTSGYIQPLDFCVPVTRFHPGDENQRHEALHGETGRTLAVEHINDSTAWIGLSDVDANELFRIHRAFVSTLEKLLANELWQIYQQLQQQDSSGSTKPIHTLLSVGIVRGISFCRDQLVSEMADALYSAKENMAKAKSGFLRLYLIATDALVQYYEEGPRDTSITIRVRCDPLSLINHPVVDAAWVPDSLKFEGLDEFPLEGQSFSIIPRYHSKSAFRLAHFPKNVKYSIESESRDSPHSWLVWDNEIAGFKGTVPFYSEVNGYDNHRTSTCRGPCESISNTLKVIVHAVLVDDNGSSIRHERILRARLTIKVVPWYANRSSRETKESLSVPKVYQDTRLASAAQRFALQGPRGSPLKPGQSPYRLSQRSQGAHPYKPIEYAYTGQVRFTDNHPAMNSPATGAGLKETDLTNLAQTQAHLVAKCAELNRELEKFKEQVTVSGLFGDHHDRTLHVLDPQEYLNDTYRVTSYHHTGYSGPTIGSSDLCILRYASEHLTTPSSSSLNRRNATFQLEPNARFSVLSPPAIGQTARPTLYSQTSNSGNDLNATRTGRDPTLGPSTSSELAVREEGLMTQNTLSAQESGYFGRFPRKVTASSNCIGTFHSFPRQRLEKLRTPPMGELATLSTSGKRGRKGRTGSSLNLNKISPSKRSEETGKQPKQEIGAHSAEPGTNMRPLSDSEDEESSSPTQWSSGIFYNSFGPLCDLRSSTSLAGEDAPALHSSEIEASTDFSENIKHRNQDSNCYLGTEQTYSDESGNETSPVSSGLGDGATAAEGLPSSSFFPNGKGQICVRKSSSASFSPRGPSASSISGSRSTSSDMEFIVEQDLRARKVSRREQAKLWALLSQSYSDKENRPEPEGQEVRLSEDEKKAMDEAMQRSLVDLAGGFDDIFLEDSSQSNSDDDL</sequence>
<feature type="region of interest" description="Disordered" evidence="1">
    <location>
        <begin position="907"/>
        <end position="980"/>
    </location>
</feature>
<evidence type="ECO:0000313" key="2">
    <source>
        <dbReference type="EMBL" id="CAF9914139.1"/>
    </source>
</evidence>
<proteinExistence type="predicted"/>
<feature type="compositionally biased region" description="Basic and acidic residues" evidence="1">
    <location>
        <begin position="1010"/>
        <end position="1032"/>
    </location>
</feature>
<evidence type="ECO:0000256" key="1">
    <source>
        <dbReference type="SAM" id="MobiDB-lite"/>
    </source>
</evidence>
<feature type="region of interest" description="Disordered" evidence="1">
    <location>
        <begin position="511"/>
        <end position="533"/>
    </location>
</feature>
<evidence type="ECO:0000313" key="3">
    <source>
        <dbReference type="Proteomes" id="UP000664203"/>
    </source>
</evidence>
<comment type="caution">
    <text evidence="2">The sequence shown here is derived from an EMBL/GenBank/DDBJ whole genome shotgun (WGS) entry which is preliminary data.</text>
</comment>
<accession>A0A8H3IHS2</accession>
<feature type="compositionally biased region" description="Polar residues" evidence="1">
    <location>
        <begin position="907"/>
        <end position="924"/>
    </location>
</feature>